<evidence type="ECO:0000313" key="3">
    <source>
        <dbReference type="Proteomes" id="UP000008281"/>
    </source>
</evidence>
<dbReference type="AlphaFoldDB" id="E3NAC7"/>
<dbReference type="PANTHER" id="PTHR22899:SF0">
    <property type="entry name" value="F-BOX ASSOCIATED DOMAIN-CONTAINING PROTEIN-RELATED"/>
    <property type="match status" value="1"/>
</dbReference>
<proteinExistence type="predicted"/>
<dbReference type="eggNOG" id="ENOG502TJYM">
    <property type="taxonomic scope" value="Eukaryota"/>
</dbReference>
<dbReference type="Proteomes" id="UP000008281">
    <property type="component" value="Unassembled WGS sequence"/>
</dbReference>
<dbReference type="FunCoup" id="E3NAC7">
    <property type="interactions" value="2912"/>
</dbReference>
<protein>
    <recommendedName>
        <fullName evidence="1">F-box domain-containing protein</fullName>
    </recommendedName>
</protein>
<dbReference type="InterPro" id="IPR053222">
    <property type="entry name" value="Zygotic_Embryogenesis-Asso"/>
</dbReference>
<reference evidence="2" key="1">
    <citation type="submission" date="2007-07" db="EMBL/GenBank/DDBJ databases">
        <title>PCAP assembly of the Caenorhabditis remanei genome.</title>
        <authorList>
            <consortium name="The Caenorhabditis remanei Sequencing Consortium"/>
            <person name="Wilson R.K."/>
        </authorList>
    </citation>
    <scope>NUCLEOTIDE SEQUENCE [LARGE SCALE GENOMIC DNA]</scope>
    <source>
        <strain evidence="2">PB4641</strain>
    </source>
</reference>
<dbReference type="HOGENOM" id="CLU_028840_1_3_1"/>
<organism evidence="3">
    <name type="scientific">Caenorhabditis remanei</name>
    <name type="common">Caenorhabditis vulgaris</name>
    <dbReference type="NCBI Taxonomy" id="31234"/>
    <lineage>
        <taxon>Eukaryota</taxon>
        <taxon>Metazoa</taxon>
        <taxon>Ecdysozoa</taxon>
        <taxon>Nematoda</taxon>
        <taxon>Chromadorea</taxon>
        <taxon>Rhabditida</taxon>
        <taxon>Rhabditina</taxon>
        <taxon>Rhabditomorpha</taxon>
        <taxon>Rhabditoidea</taxon>
        <taxon>Rhabditidae</taxon>
        <taxon>Peloderinae</taxon>
        <taxon>Caenorhabditis</taxon>
    </lineage>
</organism>
<dbReference type="PANTHER" id="PTHR22899">
    <property type="entry name" value="CYCLIN-RELATED F-BOX FAMILY"/>
    <property type="match status" value="1"/>
</dbReference>
<dbReference type="Pfam" id="PF07735">
    <property type="entry name" value="FBA_2"/>
    <property type="match status" value="1"/>
</dbReference>
<dbReference type="InterPro" id="IPR012885">
    <property type="entry name" value="F-box_Sdz-33"/>
</dbReference>
<dbReference type="InterPro" id="IPR001810">
    <property type="entry name" value="F-box_dom"/>
</dbReference>
<dbReference type="PROSITE" id="PS50181">
    <property type="entry name" value="FBOX"/>
    <property type="match status" value="1"/>
</dbReference>
<dbReference type="OrthoDB" id="5909412at2759"/>
<dbReference type="OMA" id="NIFLMCI"/>
<accession>E3NAC7</accession>
<evidence type="ECO:0000259" key="1">
    <source>
        <dbReference type="PROSITE" id="PS50181"/>
    </source>
</evidence>
<dbReference type="InParanoid" id="E3NAC7"/>
<gene>
    <name evidence="2" type="ORF">CRE_31455</name>
</gene>
<dbReference type="EMBL" id="DS268574">
    <property type="protein sequence ID" value="EFO91071.1"/>
    <property type="molecule type" value="Genomic_DNA"/>
</dbReference>
<evidence type="ECO:0000313" key="2">
    <source>
        <dbReference type="EMBL" id="EFO91071.1"/>
    </source>
</evidence>
<name>E3NAC7_CAERE</name>
<feature type="domain" description="F-box" evidence="1">
    <location>
        <begin position="7"/>
        <end position="48"/>
    </location>
</feature>
<sequence length="337" mass="39294">MSDGDPPLRLLSLPIKPLQNIVRFMNHIDQFALSLVSKRSKELVKSIDIKCLSVNIKVDSGILIQILIASEILLECSFDDYQRSIDNPSPNNIKSKVSLENRKGFVHSKPEYRFEEWLNHALEVYHQSELNHILCITLLPDIQSFRKTFRSCSTLIILVASDEVQIQEYSRTFRPEKRLIFGVKEFLGRDRSKISDHIYEILVQNLDEIYYNFMPELILDDLLIMNSSIVRIYFYEAIKYESMLRRFIKHWMAGSNPTLRYIELESLKGYYPQAEIVLKGIKHEMVSKEDPETLNVFRAARIKNVAFLGGYNIRGKDGTVATLSFKKRRCFVMLVWS</sequence>
<dbReference type="Pfam" id="PF00646">
    <property type="entry name" value="F-box"/>
    <property type="match status" value="1"/>
</dbReference>
<keyword evidence="3" id="KW-1185">Reference proteome</keyword>